<dbReference type="Proteomes" id="UP001410394">
    <property type="component" value="Unassembled WGS sequence"/>
</dbReference>
<feature type="chain" id="PRO_5045059197" evidence="1">
    <location>
        <begin position="29"/>
        <end position="249"/>
    </location>
</feature>
<comment type="caution">
    <text evidence="2">The sequence shown here is derived from an EMBL/GenBank/DDBJ whole genome shotgun (WGS) entry which is preliminary data.</text>
</comment>
<organism evidence="2 3">
    <name type="scientific">Uliginosibacterium sediminicola</name>
    <dbReference type="NCBI Taxonomy" id="2024550"/>
    <lineage>
        <taxon>Bacteria</taxon>
        <taxon>Pseudomonadati</taxon>
        <taxon>Pseudomonadota</taxon>
        <taxon>Betaproteobacteria</taxon>
        <taxon>Rhodocyclales</taxon>
        <taxon>Zoogloeaceae</taxon>
        <taxon>Uliginosibacterium</taxon>
    </lineage>
</organism>
<protein>
    <submittedName>
        <fullName evidence="2">Uncharacterized protein</fullName>
    </submittedName>
</protein>
<feature type="signal peptide" evidence="1">
    <location>
        <begin position="1"/>
        <end position="28"/>
    </location>
</feature>
<sequence>MNVSKNRLNFFLGGMASFFALLATPAQADLRLSSEWKADYNVNPIADEASPLEPAALEYAKQFNAVDVATGWGKPANSLAFQLYFGETKYYIQPLSFMAKDRPDEVCTPKDYSGQPTYQCEQGQRYKYSCHLLFFNAKYQPVGAFRIRINESSEVFCNAMPAMGVYDKTRNELLVTSQYFPIDRKAASKASEVGANWMRMTSLFRLREEGGKILVEQDDACLKNPNRYETIPDARKALRACSSQALPTK</sequence>
<keyword evidence="1" id="KW-0732">Signal</keyword>
<dbReference type="RefSeq" id="WP_345920402.1">
    <property type="nucleotide sequence ID" value="NZ_JBDIVE010000008.1"/>
</dbReference>
<evidence type="ECO:0000313" key="2">
    <source>
        <dbReference type="EMBL" id="MEN3069628.1"/>
    </source>
</evidence>
<evidence type="ECO:0000313" key="3">
    <source>
        <dbReference type="Proteomes" id="UP001410394"/>
    </source>
</evidence>
<gene>
    <name evidence="2" type="ORF">ABDB84_14160</name>
</gene>
<name>A0ABU9Z160_9RHOO</name>
<keyword evidence="3" id="KW-1185">Reference proteome</keyword>
<accession>A0ABU9Z160</accession>
<proteinExistence type="predicted"/>
<reference evidence="2 3" key="1">
    <citation type="journal article" date="2018" name="Int. J. Syst. Evol. Microbiol.">
        <title>Uliginosibacterium sediminicola sp. nov., isolated from freshwater sediment.</title>
        <authorList>
            <person name="Hwang W.M."/>
            <person name="Kim S.M."/>
            <person name="Kang K."/>
            <person name="Ahn T.Y."/>
        </authorList>
    </citation>
    <scope>NUCLEOTIDE SEQUENCE [LARGE SCALE GENOMIC DNA]</scope>
    <source>
        <strain evidence="2 3">M1-21</strain>
    </source>
</reference>
<evidence type="ECO:0000256" key="1">
    <source>
        <dbReference type="SAM" id="SignalP"/>
    </source>
</evidence>
<dbReference type="EMBL" id="JBDIVE010000008">
    <property type="protein sequence ID" value="MEN3069628.1"/>
    <property type="molecule type" value="Genomic_DNA"/>
</dbReference>